<keyword evidence="2" id="KW-0805">Transcription regulation</keyword>
<organism evidence="9 11">
    <name type="scientific">Adineta ricciae</name>
    <name type="common">Rotifer</name>
    <dbReference type="NCBI Taxonomy" id="249248"/>
    <lineage>
        <taxon>Eukaryota</taxon>
        <taxon>Metazoa</taxon>
        <taxon>Spiralia</taxon>
        <taxon>Gnathifera</taxon>
        <taxon>Rotifera</taxon>
        <taxon>Eurotatoria</taxon>
        <taxon>Bdelloidea</taxon>
        <taxon>Adinetida</taxon>
        <taxon>Adinetidae</taxon>
        <taxon>Adineta</taxon>
    </lineage>
</organism>
<dbReference type="OrthoDB" id="5775647at2759"/>
<dbReference type="Gene3D" id="1.10.1410.40">
    <property type="match status" value="1"/>
</dbReference>
<dbReference type="Proteomes" id="UP000663852">
    <property type="component" value="Unassembled WGS sequence"/>
</dbReference>
<dbReference type="PANTHER" id="PTHR46447:SF1">
    <property type="entry name" value="INTERLEUKIN ENHANCER-BINDING FACTOR 2"/>
    <property type="match status" value="1"/>
</dbReference>
<evidence type="ECO:0000256" key="1">
    <source>
        <dbReference type="ARBA" id="ARBA00004123"/>
    </source>
</evidence>
<dbReference type="Proteomes" id="UP000663828">
    <property type="component" value="Unassembled WGS sequence"/>
</dbReference>
<dbReference type="SMART" id="SM00572">
    <property type="entry name" value="DZF"/>
    <property type="match status" value="1"/>
</dbReference>
<dbReference type="Pfam" id="PF07528">
    <property type="entry name" value="DZF_N"/>
    <property type="match status" value="1"/>
</dbReference>
<feature type="domain" description="DZF" evidence="8">
    <location>
        <begin position="32"/>
        <end position="393"/>
    </location>
</feature>
<proteinExistence type="predicted"/>
<dbReference type="GO" id="GO:0003677">
    <property type="term" value="F:DNA binding"/>
    <property type="evidence" value="ECO:0007669"/>
    <property type="project" value="UniProtKB-KW"/>
</dbReference>
<sequence length="674" mass="77542">MRRSRPRFPPWRQNRPPYQQSYRPSSASQSQQQFQQRQLHDVFDFVNLPEAFPSIKQAIEDPTLTPSIMERNQQVTPAPADLFTLMNFASRIRQKIDTLVLAPNSFTACQVNEVREVGSYKHNTIIKPPVGSQIPLSYDLVVVLKTLPTREAVDQLGNRIKQDLLSENQPNEAEVLSVCSTDYGLSIENGQMAVHILVTTIPMNLNSLDPSIHLSRQICKRNLNAIKHAKWVDEACSHPSTKLLVRLLKDLRQRFNGLEPLNTWLINLLAHHCVTNNNNSSEQLPPSYALKRALQLLSSGLFLPGSSGLYDPFNDSHTNSRSQPIMTLEEQDRLCSTSQTLLRALAIHPRYVLGLEDGPDIFAGPCQLNGIAFVPNEPVISKDESNSHMSSDTQQQATCVEIPMSENENVISSSIGEYRFQPIDKQFESIDGKQNRDLWVKWGMRGKIRANMYIFDQPFQEYNVRKFIFDFFQDPNVLNTLKMFSKAGEWQILNQSVHDVRIEQLQTNVLSLEFFDRLFNNQIVREQSGHIKKCIEEYKDEFIVDDELRKALLMDEFETYDIFSDNDRKEFIFHLFKHFCLGGQVCQYEDAVQPYLDVTKSVYKDLISVQKDAETQTIHVVSPVFKIEALNDKGKKFYPSRTAFEQDFAYMIIDPIKRHVIILSNFYEGPSFFE</sequence>
<protein>
    <recommendedName>
        <fullName evidence="8">DZF domain-containing protein</fullName>
    </recommendedName>
</protein>
<comment type="caution">
    <text evidence="9">The sequence shown here is derived from an EMBL/GenBank/DDBJ whole genome shotgun (WGS) entry which is preliminary data.</text>
</comment>
<name>A0A814CHY5_ADIRI</name>
<reference evidence="9" key="1">
    <citation type="submission" date="2021-02" db="EMBL/GenBank/DDBJ databases">
        <authorList>
            <person name="Nowell W R."/>
        </authorList>
    </citation>
    <scope>NUCLEOTIDE SEQUENCE</scope>
</reference>
<dbReference type="Gene3D" id="3.30.460.10">
    <property type="entry name" value="Beta Polymerase, domain 2"/>
    <property type="match status" value="1"/>
</dbReference>
<evidence type="ECO:0000313" key="11">
    <source>
        <dbReference type="Proteomes" id="UP000663828"/>
    </source>
</evidence>
<dbReference type="GO" id="GO:0071013">
    <property type="term" value="C:catalytic step 2 spliceosome"/>
    <property type="evidence" value="ECO:0007669"/>
    <property type="project" value="TreeGrafter"/>
</dbReference>
<evidence type="ECO:0000256" key="7">
    <source>
        <dbReference type="SAM" id="MobiDB-lite"/>
    </source>
</evidence>
<feature type="region of interest" description="Disordered" evidence="7">
    <location>
        <begin position="1"/>
        <end position="34"/>
    </location>
</feature>
<dbReference type="InterPro" id="IPR049402">
    <property type="entry name" value="DZF_dom_C"/>
</dbReference>
<evidence type="ECO:0000313" key="10">
    <source>
        <dbReference type="EMBL" id="CAF1118837.1"/>
    </source>
</evidence>
<comment type="subcellular location">
    <subcellularLocation>
        <location evidence="1">Nucleus</location>
    </subcellularLocation>
</comment>
<dbReference type="PANTHER" id="PTHR46447">
    <property type="entry name" value="INTERLEUKIN ENHANCER-BINDING FACTOR"/>
    <property type="match status" value="1"/>
</dbReference>
<keyword evidence="4" id="KW-0010">Activator</keyword>
<dbReference type="InterPro" id="IPR049401">
    <property type="entry name" value="DZF_dom_N"/>
</dbReference>
<dbReference type="InterPro" id="IPR006561">
    <property type="entry name" value="DZF_dom"/>
</dbReference>
<keyword evidence="6" id="KW-0539">Nucleus</keyword>
<dbReference type="InterPro" id="IPR052134">
    <property type="entry name" value="ILF2"/>
</dbReference>
<evidence type="ECO:0000256" key="6">
    <source>
        <dbReference type="ARBA" id="ARBA00023242"/>
    </source>
</evidence>
<keyword evidence="11" id="KW-1185">Reference proteome</keyword>
<dbReference type="AlphaFoldDB" id="A0A814CHY5"/>
<dbReference type="InterPro" id="IPR043519">
    <property type="entry name" value="NT_sf"/>
</dbReference>
<gene>
    <name evidence="10" type="ORF">EDS130_LOCUS20936</name>
    <name evidence="9" type="ORF">XAT740_LOCUS10257</name>
</gene>
<keyword evidence="5" id="KW-0804">Transcription</keyword>
<accession>A0A814CHY5</accession>
<evidence type="ECO:0000256" key="5">
    <source>
        <dbReference type="ARBA" id="ARBA00023163"/>
    </source>
</evidence>
<evidence type="ECO:0000259" key="8">
    <source>
        <dbReference type="PROSITE" id="PS51703"/>
    </source>
</evidence>
<dbReference type="EMBL" id="CAJNOR010000544">
    <property type="protein sequence ID" value="CAF0943600.1"/>
    <property type="molecule type" value="Genomic_DNA"/>
</dbReference>
<dbReference type="GO" id="GO:0003725">
    <property type="term" value="F:double-stranded RNA binding"/>
    <property type="evidence" value="ECO:0007669"/>
    <property type="project" value="TreeGrafter"/>
</dbReference>
<dbReference type="InterPro" id="IPR029416">
    <property type="entry name" value="CFAP300"/>
</dbReference>
<dbReference type="Pfam" id="PF20965">
    <property type="entry name" value="DZF_C"/>
    <property type="match status" value="1"/>
</dbReference>
<feature type="compositionally biased region" description="Low complexity" evidence="7">
    <location>
        <begin position="15"/>
        <end position="34"/>
    </location>
</feature>
<dbReference type="GO" id="GO:0045893">
    <property type="term" value="P:positive regulation of DNA-templated transcription"/>
    <property type="evidence" value="ECO:0007669"/>
    <property type="project" value="TreeGrafter"/>
</dbReference>
<evidence type="ECO:0000256" key="3">
    <source>
        <dbReference type="ARBA" id="ARBA00023125"/>
    </source>
</evidence>
<dbReference type="PROSITE" id="PS51703">
    <property type="entry name" value="DZF"/>
    <property type="match status" value="1"/>
</dbReference>
<dbReference type="EMBL" id="CAJNOJ010000104">
    <property type="protein sequence ID" value="CAF1118837.1"/>
    <property type="molecule type" value="Genomic_DNA"/>
</dbReference>
<evidence type="ECO:0000256" key="2">
    <source>
        <dbReference type="ARBA" id="ARBA00023015"/>
    </source>
</evidence>
<evidence type="ECO:0000256" key="4">
    <source>
        <dbReference type="ARBA" id="ARBA00023159"/>
    </source>
</evidence>
<dbReference type="Pfam" id="PF14926">
    <property type="entry name" value="CFAP300"/>
    <property type="match status" value="1"/>
</dbReference>
<evidence type="ECO:0000313" key="9">
    <source>
        <dbReference type="EMBL" id="CAF0943600.1"/>
    </source>
</evidence>
<keyword evidence="3" id="KW-0238">DNA-binding</keyword>